<dbReference type="Proteomes" id="UP001596183">
    <property type="component" value="Unassembled WGS sequence"/>
</dbReference>
<dbReference type="PANTHER" id="PTHR21666">
    <property type="entry name" value="PEPTIDASE-RELATED"/>
    <property type="match status" value="1"/>
</dbReference>
<evidence type="ECO:0000256" key="3">
    <source>
        <dbReference type="SAM" id="Phobius"/>
    </source>
</evidence>
<dbReference type="PANTHER" id="PTHR21666:SF270">
    <property type="entry name" value="MUREIN HYDROLASE ACTIVATOR ENVC"/>
    <property type="match status" value="1"/>
</dbReference>
<feature type="transmembrane region" description="Helical" evidence="3">
    <location>
        <begin position="911"/>
        <end position="932"/>
    </location>
</feature>
<dbReference type="InterPro" id="IPR001251">
    <property type="entry name" value="CRAL-TRIO_dom"/>
</dbReference>
<dbReference type="InterPro" id="IPR023346">
    <property type="entry name" value="Lysozyme-like_dom_sf"/>
</dbReference>
<comment type="caution">
    <text evidence="5">The sequence shown here is derived from an EMBL/GenBank/DDBJ whole genome shotgun (WGS) entry which is preliminary data.</text>
</comment>
<feature type="region of interest" description="Disordered" evidence="2">
    <location>
        <begin position="399"/>
        <end position="423"/>
    </location>
</feature>
<dbReference type="SUPFAM" id="SSF53955">
    <property type="entry name" value="Lysozyme-like"/>
    <property type="match status" value="1"/>
</dbReference>
<sequence>MAEATVVGRTRVSITPDTSKVGPALLEELPKAVRPGAIKAGDVIADTITAKVRGAVAKMKPVVKVGLDLDTAATKTALDKLTAARTIRLDIGLDTGSAKAKLDKLTADRTVSVTADLDDKAATAALDRLTRDRKVKVSVDVDEATAKTKLDALLGQRTVDVLPKIQQAAHDRAKKQLDKLCADRVVNIRASVDTRVGAQEIKNLTQRRQVRIGVDVDTRVAADSLANLTRRRQMTVQARADTAAANTALNHAARDRTANIRVRSTGLGALTAGLGSLGSSGGGGAGGIGMLGGRITMLAGAALSALPAIASLGSVIAQMGPLAATAAPALGLLIGSFAAIKVGTSGVGDAIKAAFNPVASEAKQAATATRQVETAQRSLARAQRSLQDARVQAAQRIEQAQQKVTDSERDLSRAQRDARRAQQDLTAARQQAIRDLQDMNQQLKAGRLSEEEAALAVQQAELDLQAIRSDPEATQLQIQQAELARDRALQSVEDQRIAMTRLEKDTAAANKAGVEGSKTVTDAKRQIANADEQVADRQRALVEAQRGVTEAQVDGQRQIADAQRAVADAVRQIAEAHEDAAAQTTKFSEAMDKLSPNARGFVNTLREMAPAWRDMKLDVQDSLFSGLGARLQQVGTQILPTVRTGLMGAADQLNLMGKNALGAVSNLEKTGTLGKVFDGLRQNLGNLSRVPGQMVTGFAQLSVAAQPAFNRITGGIGEAMDRTMKKLGKAFEDGRLEKAISTALDVAVQFGGVLADLGGIFAGIFKAAGAAGGDFFGVIGAAIKEIRRVVEMPEVQAALTAIFKALNAVAKLVAGGLGAAIQAVMPILAASAPIMQKLAEDLGPILATVLESLGKALLPVIETLMPILDDIARVFADVAVLLLPLLQPLGDLVGVILEAVAPVIDLMGKNLITILGAVVEFLAPVIMALIPAVQMFGDLFAQLAPVFAQFYPALLPLIPPLTQLALSLITLAMQVLTPLMPLIVMLAGLLTKVLGGAIKFLVPIVNTVIGWFTKFVDACTVAVKWVVDQFKKLFDILLGHSIIPDIVNGTFNWFKKLWKWLTSIARDIKNDVVGFFGDLKDGAVKIWEDFWGRVRSIASEARRLVREGIASWGDRLKEMFREIRDGVGKAWKGIQDLVKAPIKFWIETVYNKGVVAVWNATAAKLPNIGSLDEMPMPKGFARGGVLPGYSTFRQGDDQLVPMRRGEGVYVSEAMRDPYERARLFAVNQAAMAGRSLAPFRGFAEGGIFSGIRSVGSGIAGKVGDALSAGADAVRGGFADLAETAFKPVKKGILKALGDNKNTYPGMIGQAPIHLIDEAIEWIRGEDIPEASGQWMKPVKAPYGTPFGKRGSMWSSGRHTGLDFPAATGTRVVAADSGTVATAQNGGPYGKHVTINHGGGLASLYAHMSSMVAKAGDGITKGTRVGAVGATGNVTGPHLHFEARVNGRTVDPMGYLSGGGDVGGKGVQRWAGTVRTALGQLNQSMSLVNTTLRRMNQESGGNPRAVNKTDSNWQRGTPSVGLMQVIEPTFRAFAGRYKGTGPKLYGVSTDPLANVYASMRYALRTYGSLGRAYNRPGGYAMGGIVRVNRGLGSGGYAKGGVIKVAGKRIDTGPLAASVGGDFLKSLAGTAASINTAMTRVATAVKNAFKGVKTTLDNKLLAQISKTNAQLQALSKQRDAIAAKITAAKELAKSATEQATGFTSMTGLPNAGNTFDASGILGGLKVRLGQLKTFGKNLQLLNKRGLNKSLLQQLISAGPEQGAAYAQALVDATPAELKSINTVQASIDKATTAFGKDAADAMYDAGANSGKGYLTGLASTQKAIEAQMAKIAKAIQKTIKVELKIKSPSRVLEGLGRFTGLGFSRGVEATVPQARAAAVRMAGAVRATAAATATRISNSQTIKNGGDRHLHYRAAVTEVASRKSVLDALAMDDMLNRTVVV</sequence>
<dbReference type="InterPro" id="IPR050570">
    <property type="entry name" value="Cell_wall_metabolism_enzyme"/>
</dbReference>
<accession>A0ABW0XQP9</accession>
<keyword evidence="3" id="KW-1133">Transmembrane helix</keyword>
<feature type="transmembrane region" description="Helical" evidence="3">
    <location>
        <begin position="939"/>
        <end position="958"/>
    </location>
</feature>
<feature type="transmembrane region" description="Helical" evidence="3">
    <location>
        <begin position="993"/>
        <end position="1012"/>
    </location>
</feature>
<dbReference type="Gene3D" id="1.10.530.10">
    <property type="match status" value="1"/>
</dbReference>
<dbReference type="EMBL" id="JBHSPC010000032">
    <property type="protein sequence ID" value="MFC5670831.1"/>
    <property type="molecule type" value="Genomic_DNA"/>
</dbReference>
<organism evidence="5 6">
    <name type="scientific">Streptomyces incanus</name>
    <dbReference type="NCBI Taxonomy" id="887453"/>
    <lineage>
        <taxon>Bacteria</taxon>
        <taxon>Bacillati</taxon>
        <taxon>Actinomycetota</taxon>
        <taxon>Actinomycetes</taxon>
        <taxon>Kitasatosporales</taxon>
        <taxon>Streptomycetaceae</taxon>
        <taxon>Streptomyces</taxon>
    </lineage>
</organism>
<dbReference type="PROSITE" id="PS50191">
    <property type="entry name" value="CRAL_TRIO"/>
    <property type="match status" value="1"/>
</dbReference>
<protein>
    <submittedName>
        <fullName evidence="5">Peptidoglycan DD-metalloendopeptidase family protein</fullName>
    </submittedName>
</protein>
<keyword evidence="3" id="KW-0472">Membrane</keyword>
<dbReference type="CDD" id="cd12797">
    <property type="entry name" value="M23_peptidase"/>
    <property type="match status" value="1"/>
</dbReference>
<feature type="compositionally biased region" description="Basic and acidic residues" evidence="2">
    <location>
        <begin position="405"/>
        <end position="422"/>
    </location>
</feature>
<dbReference type="Gene3D" id="2.70.70.10">
    <property type="entry name" value="Glucose Permease (Domain IIA)"/>
    <property type="match status" value="1"/>
</dbReference>
<keyword evidence="3" id="KW-0812">Transmembrane</keyword>
<dbReference type="InterPro" id="IPR011055">
    <property type="entry name" value="Dup_hybrid_motif"/>
</dbReference>
<dbReference type="InterPro" id="IPR016047">
    <property type="entry name" value="M23ase_b-sheet_dom"/>
</dbReference>
<evidence type="ECO:0000313" key="6">
    <source>
        <dbReference type="Proteomes" id="UP001596183"/>
    </source>
</evidence>
<dbReference type="SUPFAM" id="SSF51261">
    <property type="entry name" value="Duplicated hybrid motif"/>
    <property type="match status" value="1"/>
</dbReference>
<evidence type="ECO:0000256" key="2">
    <source>
        <dbReference type="SAM" id="MobiDB-lite"/>
    </source>
</evidence>
<feature type="coiled-coil region" evidence="1">
    <location>
        <begin position="520"/>
        <end position="579"/>
    </location>
</feature>
<keyword evidence="6" id="KW-1185">Reference proteome</keyword>
<keyword evidence="1" id="KW-0175">Coiled coil</keyword>
<dbReference type="InterPro" id="IPR008258">
    <property type="entry name" value="Transglycosylase_SLT_dom_1"/>
</dbReference>
<reference evidence="6" key="1">
    <citation type="journal article" date="2019" name="Int. J. Syst. Evol. Microbiol.">
        <title>The Global Catalogue of Microorganisms (GCM) 10K type strain sequencing project: providing services to taxonomists for standard genome sequencing and annotation.</title>
        <authorList>
            <consortium name="The Broad Institute Genomics Platform"/>
            <consortium name="The Broad Institute Genome Sequencing Center for Infectious Disease"/>
            <person name="Wu L."/>
            <person name="Ma J."/>
        </authorList>
    </citation>
    <scope>NUCLEOTIDE SEQUENCE [LARGE SCALE GENOMIC DNA]</scope>
    <source>
        <strain evidence="6">JCM 13852</strain>
    </source>
</reference>
<evidence type="ECO:0000259" key="4">
    <source>
        <dbReference type="PROSITE" id="PS50191"/>
    </source>
</evidence>
<dbReference type="CDD" id="cd13402">
    <property type="entry name" value="LT_TF-like"/>
    <property type="match status" value="1"/>
</dbReference>
<proteinExistence type="predicted"/>
<dbReference type="CDD" id="cd06503">
    <property type="entry name" value="ATP-synt_Fo_b"/>
    <property type="match status" value="1"/>
</dbReference>
<gene>
    <name evidence="5" type="ORF">ACFP2V_12120</name>
</gene>
<evidence type="ECO:0000313" key="5">
    <source>
        <dbReference type="EMBL" id="MFC5670831.1"/>
    </source>
</evidence>
<evidence type="ECO:0000256" key="1">
    <source>
        <dbReference type="SAM" id="Coils"/>
    </source>
</evidence>
<feature type="domain" description="CRAL-TRIO" evidence="4">
    <location>
        <begin position="805"/>
        <end position="1002"/>
    </location>
</feature>
<dbReference type="RefSeq" id="WP_381209806.1">
    <property type="nucleotide sequence ID" value="NZ_JBHSPC010000032.1"/>
</dbReference>
<name>A0ABW0XQP9_9ACTN</name>
<dbReference type="Pfam" id="PF01464">
    <property type="entry name" value="SLT"/>
    <property type="match status" value="1"/>
</dbReference>
<dbReference type="Pfam" id="PF01551">
    <property type="entry name" value="Peptidase_M23"/>
    <property type="match status" value="1"/>
</dbReference>